<feature type="region of interest" description="Disordered" evidence="1">
    <location>
        <begin position="1"/>
        <end position="24"/>
    </location>
</feature>
<reference evidence="2" key="5">
    <citation type="submission" date="2025-09" db="UniProtKB">
        <authorList>
            <consortium name="Ensembl"/>
        </authorList>
    </citation>
    <scope>IDENTIFICATION</scope>
</reference>
<reference evidence="2" key="3">
    <citation type="submission" date="2020-05" db="EMBL/GenBank/DDBJ databases">
        <title>Electrophorus electricus (electric eel) genome, fEleEle1, primary haplotype.</title>
        <authorList>
            <person name="Myers G."/>
            <person name="Meyer A."/>
            <person name="Fedrigo O."/>
            <person name="Formenti G."/>
            <person name="Rhie A."/>
            <person name="Tracey A."/>
            <person name="Sims Y."/>
            <person name="Jarvis E.D."/>
        </authorList>
    </citation>
    <scope>NUCLEOTIDE SEQUENCE [LARGE SCALE GENOMIC DNA]</scope>
</reference>
<name>A0A4W4FHQ1_ELEEL</name>
<accession>A0A4W4FHQ1</accession>
<keyword evidence="3" id="KW-1185">Reference proteome</keyword>
<dbReference type="PANTHER" id="PTHR36981">
    <property type="entry name" value="ZGC:195170"/>
    <property type="match status" value="1"/>
</dbReference>
<organism evidence="2 3">
    <name type="scientific">Electrophorus electricus</name>
    <name type="common">Electric eel</name>
    <name type="synonym">Gymnotus electricus</name>
    <dbReference type="NCBI Taxonomy" id="8005"/>
    <lineage>
        <taxon>Eukaryota</taxon>
        <taxon>Metazoa</taxon>
        <taxon>Chordata</taxon>
        <taxon>Craniata</taxon>
        <taxon>Vertebrata</taxon>
        <taxon>Euteleostomi</taxon>
        <taxon>Actinopterygii</taxon>
        <taxon>Neopterygii</taxon>
        <taxon>Teleostei</taxon>
        <taxon>Ostariophysi</taxon>
        <taxon>Gymnotiformes</taxon>
        <taxon>Gymnotoidei</taxon>
        <taxon>Gymnotidae</taxon>
        <taxon>Electrophorus</taxon>
    </lineage>
</organism>
<dbReference type="AlphaFoldDB" id="A0A4W4FHQ1"/>
<evidence type="ECO:0000313" key="3">
    <source>
        <dbReference type="Proteomes" id="UP000314983"/>
    </source>
</evidence>
<evidence type="ECO:0000256" key="1">
    <source>
        <dbReference type="SAM" id="MobiDB-lite"/>
    </source>
</evidence>
<reference evidence="2" key="4">
    <citation type="submission" date="2025-08" db="UniProtKB">
        <authorList>
            <consortium name="Ensembl"/>
        </authorList>
    </citation>
    <scope>IDENTIFICATION</scope>
</reference>
<dbReference type="Proteomes" id="UP000314983">
    <property type="component" value="Chromosome 10"/>
</dbReference>
<dbReference type="GeneTree" id="ENSGT00970000198402"/>
<reference evidence="3" key="2">
    <citation type="journal article" date="2017" name="Sci. Adv.">
        <title>A tail of two voltages: Proteomic comparison of the three electric organs of the electric eel.</title>
        <authorList>
            <person name="Traeger L.L."/>
            <person name="Sabat G."/>
            <person name="Barrett-Wilt G.A."/>
            <person name="Wells G.B."/>
            <person name="Sussman M.R."/>
        </authorList>
    </citation>
    <scope>NUCLEOTIDE SEQUENCE [LARGE SCALE GENOMIC DNA]</scope>
</reference>
<sequence length="143" mass="16263">ATSSPCSSLESDPSSSVRKHPYPLGTTPLVTQNAERQTLVCCSDYDQTRFAREEVNVPCITMHPGFAVVCLDVHVLRTAYYAYRQDYMEDAQQLHSKRFRYIANGKCIICWNREFLGRLSRIPIPSFVVNHIGQTFPNEHGLP</sequence>
<evidence type="ECO:0000313" key="2">
    <source>
        <dbReference type="Ensembl" id="ENSEEEP00000023648.1"/>
    </source>
</evidence>
<dbReference type="PANTHER" id="PTHR36981:SF1">
    <property type="entry name" value="P2X PURINORECEPTOR 7 INTRACELLULAR DOMAIN-CONTAINING PROTEIN"/>
    <property type="match status" value="1"/>
</dbReference>
<dbReference type="OMA" id="PSCAIAK"/>
<protein>
    <submittedName>
        <fullName evidence="2">Uncharacterized protein</fullName>
    </submittedName>
</protein>
<feature type="compositionally biased region" description="Low complexity" evidence="1">
    <location>
        <begin position="1"/>
        <end position="16"/>
    </location>
</feature>
<dbReference type="Ensembl" id="ENSEEET00000023915.2">
    <property type="protein sequence ID" value="ENSEEEP00000023648.1"/>
    <property type="gene ID" value="ENSEEEG00000011457.2"/>
</dbReference>
<proteinExistence type="predicted"/>
<reference evidence="3" key="1">
    <citation type="journal article" date="2014" name="Science">
        <title>Nonhuman genetics. Genomic basis for the convergent evolution of electric organs.</title>
        <authorList>
            <person name="Gallant J.R."/>
            <person name="Traeger L.L."/>
            <person name="Volkening J.D."/>
            <person name="Moffett H."/>
            <person name="Chen P.H."/>
            <person name="Novina C.D."/>
            <person name="Phillips G.N.Jr."/>
            <person name="Anand R."/>
            <person name="Wells G.B."/>
            <person name="Pinch M."/>
            <person name="Guth R."/>
            <person name="Unguez G.A."/>
            <person name="Albert J.S."/>
            <person name="Zakon H.H."/>
            <person name="Samanta M.P."/>
            <person name="Sussman M.R."/>
        </authorList>
    </citation>
    <scope>NUCLEOTIDE SEQUENCE [LARGE SCALE GENOMIC DNA]</scope>
</reference>